<evidence type="ECO:0000313" key="2">
    <source>
        <dbReference type="EMBL" id="KAF3524616.1"/>
    </source>
</evidence>
<organism evidence="2 3">
    <name type="scientific">Brassica cretica</name>
    <name type="common">Mustard</name>
    <dbReference type="NCBI Taxonomy" id="69181"/>
    <lineage>
        <taxon>Eukaryota</taxon>
        <taxon>Viridiplantae</taxon>
        <taxon>Streptophyta</taxon>
        <taxon>Embryophyta</taxon>
        <taxon>Tracheophyta</taxon>
        <taxon>Spermatophyta</taxon>
        <taxon>Magnoliopsida</taxon>
        <taxon>eudicotyledons</taxon>
        <taxon>Gunneridae</taxon>
        <taxon>Pentapetalae</taxon>
        <taxon>rosids</taxon>
        <taxon>malvids</taxon>
        <taxon>Brassicales</taxon>
        <taxon>Brassicaceae</taxon>
        <taxon>Brassiceae</taxon>
        <taxon>Brassica</taxon>
    </lineage>
</organism>
<feature type="region of interest" description="Disordered" evidence="1">
    <location>
        <begin position="1"/>
        <end position="38"/>
    </location>
</feature>
<dbReference type="Proteomes" id="UP000712600">
    <property type="component" value="Unassembled WGS sequence"/>
</dbReference>
<protein>
    <submittedName>
        <fullName evidence="2">Uncharacterized protein</fullName>
    </submittedName>
</protein>
<accession>A0A8S9Q1R5</accession>
<dbReference type="EMBL" id="QGKX02001347">
    <property type="protein sequence ID" value="KAF3524616.1"/>
    <property type="molecule type" value="Genomic_DNA"/>
</dbReference>
<name>A0A8S9Q1R5_BRACR</name>
<feature type="compositionally biased region" description="Basic residues" evidence="1">
    <location>
        <begin position="17"/>
        <end position="26"/>
    </location>
</feature>
<gene>
    <name evidence="2" type="ORF">F2Q69_00048457</name>
</gene>
<sequence length="94" mass="10479">MFVMFKTSPEHEDQTDRHRHASRHAARSPASVTRSIVHHQSHRACHRLAAICHCSSPEPPPSGICSDKPSSLLRPMTWQFGLVNSMSQPGDLVN</sequence>
<evidence type="ECO:0000256" key="1">
    <source>
        <dbReference type="SAM" id="MobiDB-lite"/>
    </source>
</evidence>
<reference evidence="2" key="1">
    <citation type="submission" date="2019-12" db="EMBL/GenBank/DDBJ databases">
        <title>Genome sequencing and annotation of Brassica cretica.</title>
        <authorList>
            <person name="Studholme D.J."/>
            <person name="Sarris P."/>
        </authorList>
    </citation>
    <scope>NUCLEOTIDE SEQUENCE</scope>
    <source>
        <strain evidence="2">PFS-109/04</strain>
        <tissue evidence="2">Leaf</tissue>
    </source>
</reference>
<comment type="caution">
    <text evidence="2">The sequence shown here is derived from an EMBL/GenBank/DDBJ whole genome shotgun (WGS) entry which is preliminary data.</text>
</comment>
<evidence type="ECO:0000313" key="3">
    <source>
        <dbReference type="Proteomes" id="UP000712600"/>
    </source>
</evidence>
<dbReference type="AlphaFoldDB" id="A0A8S9Q1R5"/>
<proteinExistence type="predicted"/>